<accession>A0A8S5TQG7</accession>
<sequence length="50" mass="5869">MFIVLCFPLDCFMPCQPHDVVSDLDINVFVYNDETFYMSLENFLSSTCTY</sequence>
<reference evidence="1" key="1">
    <citation type="journal article" date="2021" name="Proc. Natl. Acad. Sci. U.S.A.">
        <title>A Catalog of Tens of Thousands of Viruses from Human Metagenomes Reveals Hidden Associations with Chronic Diseases.</title>
        <authorList>
            <person name="Tisza M.J."/>
            <person name="Buck C.B."/>
        </authorList>
    </citation>
    <scope>NUCLEOTIDE SEQUENCE</scope>
    <source>
        <strain evidence="1">CtbbV81</strain>
    </source>
</reference>
<protein>
    <submittedName>
        <fullName evidence="1">Uncharacterized protein</fullName>
    </submittedName>
</protein>
<proteinExistence type="predicted"/>
<organism evidence="1">
    <name type="scientific">Siphoviridae sp. ctbbV81</name>
    <dbReference type="NCBI Taxonomy" id="2827900"/>
    <lineage>
        <taxon>Viruses</taxon>
        <taxon>Duplodnaviria</taxon>
        <taxon>Heunggongvirae</taxon>
        <taxon>Uroviricota</taxon>
        <taxon>Caudoviricetes</taxon>
    </lineage>
</organism>
<name>A0A8S5TQG7_9CAUD</name>
<evidence type="ECO:0000313" key="1">
    <source>
        <dbReference type="EMBL" id="DAF65386.1"/>
    </source>
</evidence>
<dbReference type="EMBL" id="BK032878">
    <property type="protein sequence ID" value="DAF65386.1"/>
    <property type="molecule type" value="Genomic_DNA"/>
</dbReference>